<organism evidence="3 4">
    <name type="scientific">Flavobacterium sediminilitoris</name>
    <dbReference type="NCBI Taxonomy" id="2024526"/>
    <lineage>
        <taxon>Bacteria</taxon>
        <taxon>Pseudomonadati</taxon>
        <taxon>Bacteroidota</taxon>
        <taxon>Flavobacteriia</taxon>
        <taxon>Flavobacteriales</taxon>
        <taxon>Flavobacteriaceae</taxon>
        <taxon>Flavobacterium</taxon>
    </lineage>
</organism>
<keyword evidence="4" id="KW-1185">Reference proteome</keyword>
<keyword evidence="2" id="KW-0472">Membrane</keyword>
<proteinExistence type="predicted"/>
<gene>
    <name evidence="3" type="ORF">LXD69_16465</name>
</gene>
<keyword evidence="2" id="KW-1133">Transmembrane helix</keyword>
<sequence length="192" mass="22842">MKAPTVHSRDRYRQCNKTRRKNKTKQQMQFKNIIVIVLFLLSMLIIISVVKTIVNKKRVTKIFKYLNTKQYVKLYGNKCYYSATGLKKNYPSYPCKLEIYLTENEVIFVGKNNFPFIFKTIENPFILSSNPDELQKTLSFKRIFKPTKVFITNKTLNLNFIDNITFNTNIDYQIDLVNSEHIDKLKRLTEWC</sequence>
<name>A0ABY4HL83_9FLAO</name>
<accession>A0ABY4HL83</accession>
<evidence type="ECO:0000256" key="2">
    <source>
        <dbReference type="SAM" id="Phobius"/>
    </source>
</evidence>
<evidence type="ECO:0000313" key="3">
    <source>
        <dbReference type="EMBL" id="UOX33614.1"/>
    </source>
</evidence>
<reference evidence="3" key="1">
    <citation type="submission" date="2021-12" db="EMBL/GenBank/DDBJ databases">
        <authorList>
            <person name="Cha I.-T."/>
            <person name="Lee K.-E."/>
            <person name="Park S.-J."/>
        </authorList>
    </citation>
    <scope>NUCLEOTIDE SEQUENCE</scope>
    <source>
        <strain evidence="3">YSM-43</strain>
    </source>
</reference>
<reference evidence="3" key="2">
    <citation type="submission" date="2022-04" db="EMBL/GenBank/DDBJ databases">
        <title>Complete Genome Sequence of Flavobacterium sediminilitoris YSM-43, Isolated from a Tidal Sediment.</title>
        <authorList>
            <person name="Lee P.A."/>
        </authorList>
    </citation>
    <scope>NUCLEOTIDE SEQUENCE</scope>
    <source>
        <strain evidence="3">YSM-43</strain>
    </source>
</reference>
<evidence type="ECO:0000256" key="1">
    <source>
        <dbReference type="SAM" id="MobiDB-lite"/>
    </source>
</evidence>
<feature type="region of interest" description="Disordered" evidence="1">
    <location>
        <begin position="1"/>
        <end position="23"/>
    </location>
</feature>
<feature type="transmembrane region" description="Helical" evidence="2">
    <location>
        <begin position="33"/>
        <end position="54"/>
    </location>
</feature>
<feature type="compositionally biased region" description="Basic residues" evidence="1">
    <location>
        <begin position="14"/>
        <end position="23"/>
    </location>
</feature>
<dbReference type="EMBL" id="CP090145">
    <property type="protein sequence ID" value="UOX33614.1"/>
    <property type="molecule type" value="Genomic_DNA"/>
</dbReference>
<dbReference type="Proteomes" id="UP000830454">
    <property type="component" value="Chromosome"/>
</dbReference>
<dbReference type="RefSeq" id="WP_246916174.1">
    <property type="nucleotide sequence ID" value="NZ_CP090145.1"/>
</dbReference>
<protein>
    <submittedName>
        <fullName evidence="3">Uncharacterized protein</fullName>
    </submittedName>
</protein>
<keyword evidence="2" id="KW-0812">Transmembrane</keyword>
<evidence type="ECO:0000313" key="4">
    <source>
        <dbReference type="Proteomes" id="UP000830454"/>
    </source>
</evidence>